<name>A0ABT6Q9G5_9PROT</name>
<keyword evidence="6" id="KW-0315">Glutamine amidotransferase</keyword>
<dbReference type="PANTHER" id="PTHR43284:SF1">
    <property type="entry name" value="ASPARAGINE SYNTHETASE"/>
    <property type="match status" value="1"/>
</dbReference>
<dbReference type="Pfam" id="PF13537">
    <property type="entry name" value="GATase_7"/>
    <property type="match status" value="1"/>
</dbReference>
<reference evidence="9" key="1">
    <citation type="submission" date="2023-05" db="EMBL/GenBank/DDBJ databases">
        <title>Whole genome sequence of Commensalibacter sp.</title>
        <authorList>
            <person name="Charoenyingcharoen P."/>
            <person name="Yukphan P."/>
        </authorList>
    </citation>
    <scope>NUCLEOTIDE SEQUENCE</scope>
    <source>
        <strain evidence="9">TBRC 10068</strain>
    </source>
</reference>
<evidence type="ECO:0000256" key="3">
    <source>
        <dbReference type="ARBA" id="ARBA00012737"/>
    </source>
</evidence>
<dbReference type="NCBIfam" id="TIGR01536">
    <property type="entry name" value="asn_synth_AEB"/>
    <property type="match status" value="1"/>
</dbReference>
<dbReference type="InterPro" id="IPR051786">
    <property type="entry name" value="ASN_synthetase/amidase"/>
</dbReference>
<dbReference type="InterPro" id="IPR014729">
    <property type="entry name" value="Rossmann-like_a/b/a_fold"/>
</dbReference>
<dbReference type="EMBL" id="JASBAN010000001">
    <property type="protein sequence ID" value="MDI2113444.1"/>
    <property type="molecule type" value="Genomic_DNA"/>
</dbReference>
<organism evidence="9 10">
    <name type="scientific">Commensalibacter nepenthis</name>
    <dbReference type="NCBI Taxonomy" id="3043872"/>
    <lineage>
        <taxon>Bacteria</taxon>
        <taxon>Pseudomonadati</taxon>
        <taxon>Pseudomonadota</taxon>
        <taxon>Alphaproteobacteria</taxon>
        <taxon>Acetobacterales</taxon>
        <taxon>Acetobacteraceae</taxon>
    </lineage>
</organism>
<dbReference type="Pfam" id="PF00733">
    <property type="entry name" value="Asn_synthase"/>
    <property type="match status" value="1"/>
</dbReference>
<sequence>MCGLAGIALKAGYSITDQQKELLRAALAHRGPDGSGEWIGQHAVFIHTRLSIIDLDGGKQPLSYQDKQYLVANGEIYNDLELRQSFSNYPFQTGSDCESILPLWQEFQEKFPEKLRGMYGVALVDVDEHTVILSRDPFGIKPLYYACVEQGIVFASEAQALIQAEFVQPRLRQEGINSLLQLQFIPGKETIFQNIHRLLPGETLIIKDGSIVEKKRIEVFKERTQTLFNSEIALSKLDRILEETVRIHERSDVPFGLFLSSGIDSSIILKMMQILGQEKRVRAWTARFETDDRHDYVADETDQASYLAKQVGAEHHIFSITQQQVWEHLPQIVACMDDPVADYAIIPTWFLAREASQSVKVILSGEGGDELFAGYGRYRKASQPWWRGGKKIYRKGVFHQTDYLQSSLSSWRDEITAYENTYDFSSMTRLTKAQKIDIETWLPNDLLIKLDRCLMTHGIEGRVPFLDKKVAEFAFSLSDSLKVQNWQGKWILRKWLEKYFPESKPFAPKLGFSVPIGLWIEQQAPTLAPLVSQQDGIKGVAFSDKILPLFEKASGRKERYMAWNLLFYALWHQIHIVGQSPTGSVTDILAV</sequence>
<dbReference type="InterPro" id="IPR033738">
    <property type="entry name" value="AsnB_N"/>
</dbReference>
<comment type="caution">
    <text evidence="9">The sequence shown here is derived from an EMBL/GenBank/DDBJ whole genome shotgun (WGS) entry which is preliminary data.</text>
</comment>
<keyword evidence="5" id="KW-0067">ATP-binding</keyword>
<dbReference type="EC" id="6.3.5.4" evidence="3"/>
<evidence type="ECO:0000256" key="1">
    <source>
        <dbReference type="ARBA" id="ARBA00005187"/>
    </source>
</evidence>
<evidence type="ECO:0000313" key="10">
    <source>
        <dbReference type="Proteomes" id="UP001431775"/>
    </source>
</evidence>
<dbReference type="CDD" id="cd00712">
    <property type="entry name" value="AsnB"/>
    <property type="match status" value="1"/>
</dbReference>
<evidence type="ECO:0000256" key="7">
    <source>
        <dbReference type="ARBA" id="ARBA00048741"/>
    </source>
</evidence>
<dbReference type="RefSeq" id="WP_281463048.1">
    <property type="nucleotide sequence ID" value="NZ_JASBAN010000001.1"/>
</dbReference>
<comment type="catalytic activity">
    <reaction evidence="7">
        <text>L-aspartate + L-glutamine + ATP + H2O = L-asparagine + L-glutamate + AMP + diphosphate + H(+)</text>
        <dbReference type="Rhea" id="RHEA:12228"/>
        <dbReference type="ChEBI" id="CHEBI:15377"/>
        <dbReference type="ChEBI" id="CHEBI:15378"/>
        <dbReference type="ChEBI" id="CHEBI:29985"/>
        <dbReference type="ChEBI" id="CHEBI:29991"/>
        <dbReference type="ChEBI" id="CHEBI:30616"/>
        <dbReference type="ChEBI" id="CHEBI:33019"/>
        <dbReference type="ChEBI" id="CHEBI:58048"/>
        <dbReference type="ChEBI" id="CHEBI:58359"/>
        <dbReference type="ChEBI" id="CHEBI:456215"/>
        <dbReference type="EC" id="6.3.5.4"/>
    </reaction>
</comment>
<dbReference type="InterPro" id="IPR029055">
    <property type="entry name" value="Ntn_hydrolases_N"/>
</dbReference>
<keyword evidence="4" id="KW-0547">Nucleotide-binding</keyword>
<dbReference type="PIRSF" id="PIRSF001589">
    <property type="entry name" value="Asn_synthetase_glu-h"/>
    <property type="match status" value="1"/>
</dbReference>
<evidence type="ECO:0000259" key="8">
    <source>
        <dbReference type="PROSITE" id="PS51278"/>
    </source>
</evidence>
<accession>A0ABT6Q9G5</accession>
<evidence type="ECO:0000313" key="9">
    <source>
        <dbReference type="EMBL" id="MDI2113444.1"/>
    </source>
</evidence>
<evidence type="ECO:0000256" key="4">
    <source>
        <dbReference type="ARBA" id="ARBA00022741"/>
    </source>
</evidence>
<comment type="similarity">
    <text evidence="2">Belongs to the asparagine synthetase family.</text>
</comment>
<gene>
    <name evidence="9" type="primary">asnB</name>
    <name evidence="9" type="ORF">QJV33_09185</name>
</gene>
<dbReference type="GO" id="GO:0004066">
    <property type="term" value="F:asparagine synthase (glutamine-hydrolyzing) activity"/>
    <property type="evidence" value="ECO:0007669"/>
    <property type="project" value="UniProtKB-EC"/>
</dbReference>
<dbReference type="InterPro" id="IPR006426">
    <property type="entry name" value="Asn_synth_AEB"/>
</dbReference>
<evidence type="ECO:0000256" key="6">
    <source>
        <dbReference type="ARBA" id="ARBA00022962"/>
    </source>
</evidence>
<dbReference type="CDD" id="cd01991">
    <property type="entry name" value="Asn_synthase_B_C"/>
    <property type="match status" value="1"/>
</dbReference>
<dbReference type="Proteomes" id="UP001431775">
    <property type="component" value="Unassembled WGS sequence"/>
</dbReference>
<protein>
    <recommendedName>
        <fullName evidence="3">asparagine synthase (glutamine-hydrolyzing)</fullName>
        <ecNumber evidence="3">6.3.5.4</ecNumber>
    </recommendedName>
</protein>
<keyword evidence="9" id="KW-0436">Ligase</keyword>
<dbReference type="PANTHER" id="PTHR43284">
    <property type="entry name" value="ASPARAGINE SYNTHETASE (GLUTAMINE-HYDROLYZING)"/>
    <property type="match status" value="1"/>
</dbReference>
<dbReference type="Gene3D" id="3.40.50.620">
    <property type="entry name" value="HUPs"/>
    <property type="match status" value="1"/>
</dbReference>
<evidence type="ECO:0000256" key="2">
    <source>
        <dbReference type="ARBA" id="ARBA00005752"/>
    </source>
</evidence>
<dbReference type="InterPro" id="IPR001962">
    <property type="entry name" value="Asn_synthase"/>
</dbReference>
<comment type="pathway">
    <text evidence="1">Amino-acid biosynthesis; L-asparagine biosynthesis; L-asparagine from L-aspartate (L-Gln route): step 1/1.</text>
</comment>
<dbReference type="PROSITE" id="PS51278">
    <property type="entry name" value="GATASE_TYPE_2"/>
    <property type="match status" value="1"/>
</dbReference>
<dbReference type="InterPro" id="IPR017932">
    <property type="entry name" value="GATase_2_dom"/>
</dbReference>
<dbReference type="SUPFAM" id="SSF56235">
    <property type="entry name" value="N-terminal nucleophile aminohydrolases (Ntn hydrolases)"/>
    <property type="match status" value="1"/>
</dbReference>
<evidence type="ECO:0000256" key="5">
    <source>
        <dbReference type="ARBA" id="ARBA00022840"/>
    </source>
</evidence>
<dbReference type="Gene3D" id="3.60.20.10">
    <property type="entry name" value="Glutamine Phosphoribosylpyrophosphate, subunit 1, domain 1"/>
    <property type="match status" value="1"/>
</dbReference>
<feature type="domain" description="Glutamine amidotransferase type-2" evidence="8">
    <location>
        <begin position="2"/>
        <end position="209"/>
    </location>
</feature>
<keyword evidence="10" id="KW-1185">Reference proteome</keyword>
<dbReference type="SUPFAM" id="SSF52402">
    <property type="entry name" value="Adenine nucleotide alpha hydrolases-like"/>
    <property type="match status" value="1"/>
</dbReference>
<proteinExistence type="inferred from homology"/>